<accession>A0A8S5MCB9</accession>
<reference evidence="2" key="1">
    <citation type="journal article" date="2021" name="Proc. Natl. Acad. Sci. U.S.A.">
        <title>A Catalog of Tens of Thousands of Viruses from Human Metagenomes Reveals Hidden Associations with Chronic Diseases.</title>
        <authorList>
            <person name="Tisza M.J."/>
            <person name="Buck C.B."/>
        </authorList>
    </citation>
    <scope>NUCLEOTIDE SEQUENCE</scope>
    <source>
        <strain evidence="2">CtHjy10</strain>
    </source>
</reference>
<evidence type="ECO:0000256" key="1">
    <source>
        <dbReference type="SAM" id="MobiDB-lite"/>
    </source>
</evidence>
<feature type="region of interest" description="Disordered" evidence="1">
    <location>
        <begin position="35"/>
        <end position="57"/>
    </location>
</feature>
<dbReference type="EMBL" id="BK014871">
    <property type="protein sequence ID" value="DAD79735.1"/>
    <property type="molecule type" value="Genomic_DNA"/>
</dbReference>
<protein>
    <submittedName>
        <fullName evidence="2">Uncharacterized protein</fullName>
    </submittedName>
</protein>
<sequence length="142" mass="16700">MQRINRASWRIIETILLRYPQRKKEYEEYISDIMASPAGGSSRPSDPAKERDKAQSVTEAKALKMTSVYHERIKKEIEAVEFVYNSLRAEEQKVIRIRYWSKGLRAPIPYLKIGDASYSERQMKRIVFKTIEQIGRYIGELK</sequence>
<organism evidence="2">
    <name type="scientific">Siphoviridae sp. ctHjy10</name>
    <dbReference type="NCBI Taxonomy" id="2826234"/>
    <lineage>
        <taxon>Viruses</taxon>
        <taxon>Duplodnaviria</taxon>
        <taxon>Heunggongvirae</taxon>
        <taxon>Uroviricota</taxon>
        <taxon>Caudoviricetes</taxon>
    </lineage>
</organism>
<proteinExistence type="predicted"/>
<evidence type="ECO:0000313" key="2">
    <source>
        <dbReference type="EMBL" id="DAD79735.1"/>
    </source>
</evidence>
<name>A0A8S5MCB9_9CAUD</name>